<evidence type="ECO:0000259" key="12">
    <source>
        <dbReference type="PROSITE" id="PS52015"/>
    </source>
</evidence>
<dbReference type="InterPro" id="IPR037682">
    <property type="entry name" value="TonB_C"/>
</dbReference>
<evidence type="ECO:0000256" key="9">
    <source>
        <dbReference type="ARBA" id="ARBA00023136"/>
    </source>
</evidence>
<evidence type="ECO:0000256" key="4">
    <source>
        <dbReference type="ARBA" id="ARBA00022475"/>
    </source>
</evidence>
<feature type="region of interest" description="Disordered" evidence="10">
    <location>
        <begin position="59"/>
        <end position="156"/>
    </location>
</feature>
<dbReference type="InterPro" id="IPR006260">
    <property type="entry name" value="TonB/TolA_C"/>
</dbReference>
<evidence type="ECO:0000256" key="3">
    <source>
        <dbReference type="ARBA" id="ARBA00022448"/>
    </source>
</evidence>
<evidence type="ECO:0000256" key="10">
    <source>
        <dbReference type="SAM" id="MobiDB-lite"/>
    </source>
</evidence>
<dbReference type="GO" id="GO:0030288">
    <property type="term" value="C:outer membrane-bounded periplasmic space"/>
    <property type="evidence" value="ECO:0007669"/>
    <property type="project" value="InterPro"/>
</dbReference>
<dbReference type="InterPro" id="IPR051045">
    <property type="entry name" value="TonB-dependent_transducer"/>
</dbReference>
<dbReference type="NCBIfam" id="TIGR01352">
    <property type="entry name" value="tonB_Cterm"/>
    <property type="match status" value="1"/>
</dbReference>
<organism evidence="13 14">
    <name type="scientific">Campylobacter pinnipediorum subsp. caledonicus</name>
    <dbReference type="NCBI Taxonomy" id="1874362"/>
    <lineage>
        <taxon>Bacteria</taxon>
        <taxon>Pseudomonadati</taxon>
        <taxon>Campylobacterota</taxon>
        <taxon>Epsilonproteobacteria</taxon>
        <taxon>Campylobacterales</taxon>
        <taxon>Campylobacteraceae</taxon>
        <taxon>Campylobacter</taxon>
    </lineage>
</organism>
<keyword evidence="14" id="KW-1185">Reference proteome</keyword>
<reference evidence="14" key="1">
    <citation type="submission" date="2016-09" db="EMBL/GenBank/DDBJ databases">
        <title>Comparative genomics of the Campylobacter concisus group.</title>
        <authorList>
            <person name="Miller W.G."/>
            <person name="Yee E."/>
            <person name="Chapman M.H."/>
            <person name="Huynh S."/>
            <person name="Bono J.L."/>
            <person name="On S.L.W."/>
            <person name="StLeger J."/>
            <person name="Foster G."/>
            <person name="Parker C.T."/>
        </authorList>
    </citation>
    <scope>NUCLEOTIDE SEQUENCE [LARGE SCALE GENOMIC DNA]</scope>
    <source>
        <strain evidence="14">RM18021</strain>
    </source>
</reference>
<evidence type="ECO:0000313" key="13">
    <source>
        <dbReference type="EMBL" id="AQW88000.1"/>
    </source>
</evidence>
<evidence type="ECO:0000256" key="5">
    <source>
        <dbReference type="ARBA" id="ARBA00022519"/>
    </source>
</evidence>
<dbReference type="GO" id="GO:0055085">
    <property type="term" value="P:transmembrane transport"/>
    <property type="evidence" value="ECO:0007669"/>
    <property type="project" value="InterPro"/>
</dbReference>
<protein>
    <submittedName>
        <fullName evidence="13">Energy transduction protein TonB</fullName>
    </submittedName>
</protein>
<keyword evidence="4" id="KW-1003">Cell membrane</keyword>
<accession>A0A1S6U8H3</accession>
<evidence type="ECO:0000256" key="2">
    <source>
        <dbReference type="ARBA" id="ARBA00006555"/>
    </source>
</evidence>
<feature type="compositionally biased region" description="Basic and acidic residues" evidence="10">
    <location>
        <begin position="79"/>
        <end position="94"/>
    </location>
</feature>
<keyword evidence="3" id="KW-0813">Transport</keyword>
<evidence type="ECO:0000256" key="8">
    <source>
        <dbReference type="ARBA" id="ARBA00022989"/>
    </source>
</evidence>
<keyword evidence="5" id="KW-0997">Cell inner membrane</keyword>
<evidence type="ECO:0000256" key="6">
    <source>
        <dbReference type="ARBA" id="ARBA00022692"/>
    </source>
</evidence>
<sequence>MRILQLQLSRSKKCNLGGFCVSALFHAVLFTALIHFHSEIKHTGKEKIIKISLGTFNPAPIPPAPTPTPPAPPQPKPEPVVKPEPIKPKPIEKPKPKKIVKKKVEKQPVPKPIQKPIEKQEEVVEETTAEATVEPQATSAPSATNNSNSSATTSSNAAPTIKEFNFATSAGDERFSKIQREIYKKHKDNYPKNAQKMRKQGIVEVSFLLKKSGAVENIKVVSSSGIDILDNAAMKTIKLASKYFPILDEDYLIKIPMKYKL</sequence>
<dbReference type="GO" id="GO:0031992">
    <property type="term" value="F:energy transducer activity"/>
    <property type="evidence" value="ECO:0007669"/>
    <property type="project" value="InterPro"/>
</dbReference>
<dbReference type="PROSITE" id="PS52015">
    <property type="entry name" value="TONB_CTD"/>
    <property type="match status" value="1"/>
</dbReference>
<dbReference type="InterPro" id="IPR003538">
    <property type="entry name" value="TonB"/>
</dbReference>
<feature type="compositionally biased region" description="Pro residues" evidence="10">
    <location>
        <begin position="59"/>
        <end position="78"/>
    </location>
</feature>
<dbReference type="EMBL" id="CP017258">
    <property type="protein sequence ID" value="AQW88000.1"/>
    <property type="molecule type" value="Genomic_DNA"/>
</dbReference>
<dbReference type="PANTHER" id="PTHR33446">
    <property type="entry name" value="PROTEIN TONB-RELATED"/>
    <property type="match status" value="1"/>
</dbReference>
<comment type="subcellular location">
    <subcellularLocation>
        <location evidence="1">Cell inner membrane</location>
        <topology evidence="1">Single-pass membrane protein</topology>
        <orientation evidence="1">Periplasmic side</orientation>
    </subcellularLocation>
</comment>
<dbReference type="PANTHER" id="PTHR33446:SF2">
    <property type="entry name" value="PROTEIN TONB"/>
    <property type="match status" value="1"/>
</dbReference>
<dbReference type="SUPFAM" id="SSF74653">
    <property type="entry name" value="TolA/TonB C-terminal domain"/>
    <property type="match status" value="1"/>
</dbReference>
<evidence type="ECO:0000256" key="7">
    <source>
        <dbReference type="ARBA" id="ARBA00022927"/>
    </source>
</evidence>
<dbReference type="Gene3D" id="3.30.1150.10">
    <property type="match status" value="1"/>
</dbReference>
<keyword evidence="8 11" id="KW-1133">Transmembrane helix</keyword>
<evidence type="ECO:0000313" key="14">
    <source>
        <dbReference type="Proteomes" id="UP000190868"/>
    </source>
</evidence>
<feature type="domain" description="TonB C-terminal" evidence="12">
    <location>
        <begin position="175"/>
        <end position="261"/>
    </location>
</feature>
<dbReference type="PRINTS" id="PR01374">
    <property type="entry name" value="TONBPROTEIN"/>
</dbReference>
<comment type="similarity">
    <text evidence="2">Belongs to the TonB family.</text>
</comment>
<gene>
    <name evidence="13" type="primary">tonB</name>
    <name evidence="13" type="ORF">CPIN18021_1203</name>
</gene>
<dbReference type="GO" id="GO:0098797">
    <property type="term" value="C:plasma membrane protein complex"/>
    <property type="evidence" value="ECO:0007669"/>
    <property type="project" value="TreeGrafter"/>
</dbReference>
<proteinExistence type="inferred from homology"/>
<keyword evidence="6 11" id="KW-0812">Transmembrane</keyword>
<keyword evidence="7" id="KW-0653">Protein transport</keyword>
<feature type="compositionally biased region" description="Basic residues" evidence="10">
    <location>
        <begin position="95"/>
        <end position="104"/>
    </location>
</feature>
<evidence type="ECO:0000256" key="1">
    <source>
        <dbReference type="ARBA" id="ARBA00004383"/>
    </source>
</evidence>
<feature type="compositionally biased region" description="Low complexity" evidence="10">
    <location>
        <begin position="129"/>
        <end position="156"/>
    </location>
</feature>
<feature type="transmembrane region" description="Helical" evidence="11">
    <location>
        <begin position="16"/>
        <end position="36"/>
    </location>
</feature>
<dbReference type="Pfam" id="PF03544">
    <property type="entry name" value="TonB_C"/>
    <property type="match status" value="1"/>
</dbReference>
<evidence type="ECO:0000256" key="11">
    <source>
        <dbReference type="SAM" id="Phobius"/>
    </source>
</evidence>
<dbReference type="GO" id="GO:0015031">
    <property type="term" value="P:protein transport"/>
    <property type="evidence" value="ECO:0007669"/>
    <property type="project" value="UniProtKB-KW"/>
</dbReference>
<dbReference type="Proteomes" id="UP000190868">
    <property type="component" value="Chromosome"/>
</dbReference>
<keyword evidence="9 11" id="KW-0472">Membrane</keyword>
<dbReference type="GO" id="GO:0015891">
    <property type="term" value="P:siderophore transport"/>
    <property type="evidence" value="ECO:0007669"/>
    <property type="project" value="InterPro"/>
</dbReference>
<name>A0A1S6U8H3_9BACT</name>
<dbReference type="AlphaFoldDB" id="A0A1S6U8H3"/>